<evidence type="ECO:0000256" key="3">
    <source>
        <dbReference type="ARBA" id="ARBA00022737"/>
    </source>
</evidence>
<dbReference type="PROSITE" id="PS50294">
    <property type="entry name" value="WD_REPEATS_REGION"/>
    <property type="match status" value="3"/>
</dbReference>
<dbReference type="GO" id="GO:0005634">
    <property type="term" value="C:nucleus"/>
    <property type="evidence" value="ECO:0007669"/>
    <property type="project" value="TreeGrafter"/>
</dbReference>
<dbReference type="OrthoDB" id="2096344at2759"/>
<dbReference type="PANTHER" id="PTHR22852">
    <property type="entry name" value="LETHAL 2 DENTICLELESS PROTEIN RETINOIC ACID-REGULATED NUCLEAR MATRIX-ASSOCIATED PROTEIN"/>
    <property type="match status" value="1"/>
</dbReference>
<reference evidence="8 9" key="1">
    <citation type="submission" date="2016-07" db="EMBL/GenBank/DDBJ databases">
        <title>Pervasive Adenine N6-methylation of Active Genes in Fungi.</title>
        <authorList>
            <consortium name="DOE Joint Genome Institute"/>
            <person name="Mondo S.J."/>
            <person name="Dannebaum R.O."/>
            <person name="Kuo R.C."/>
            <person name="Labutti K."/>
            <person name="Haridas S."/>
            <person name="Kuo A."/>
            <person name="Salamov A."/>
            <person name="Ahrendt S.R."/>
            <person name="Lipzen A."/>
            <person name="Sullivan W."/>
            <person name="Andreopoulos W.B."/>
            <person name="Clum A."/>
            <person name="Lindquist E."/>
            <person name="Daum C."/>
            <person name="Ramamoorthy G.K."/>
            <person name="Gryganskyi A."/>
            <person name="Culley D."/>
            <person name="Magnuson J.K."/>
            <person name="James T.Y."/>
            <person name="O'Malley M.A."/>
            <person name="Stajich J.E."/>
            <person name="Spatafora J.W."/>
            <person name="Visel A."/>
            <person name="Grigoriev I.V."/>
        </authorList>
    </citation>
    <scope>NUCLEOTIDE SEQUENCE [LARGE SCALE GENOMIC DNA]</scope>
    <source>
        <strain evidence="8 9">PL171</strain>
    </source>
</reference>
<feature type="region of interest" description="Disordered" evidence="7">
    <location>
        <begin position="553"/>
        <end position="671"/>
    </location>
</feature>
<proteinExistence type="inferred from homology"/>
<evidence type="ECO:0000256" key="2">
    <source>
        <dbReference type="ARBA" id="ARBA00022574"/>
    </source>
</evidence>
<evidence type="ECO:0000313" key="8">
    <source>
        <dbReference type="EMBL" id="ORZ37616.1"/>
    </source>
</evidence>
<dbReference type="AlphaFoldDB" id="A0A1Y2HSN0"/>
<keyword evidence="4" id="KW-0833">Ubl conjugation pathway</keyword>
<dbReference type="SUPFAM" id="SSF50978">
    <property type="entry name" value="WD40 repeat-like"/>
    <property type="match status" value="1"/>
</dbReference>
<dbReference type="Pfam" id="PF00400">
    <property type="entry name" value="WD40"/>
    <property type="match status" value="4"/>
</dbReference>
<keyword evidence="9" id="KW-1185">Reference proteome</keyword>
<dbReference type="InterPro" id="IPR015943">
    <property type="entry name" value="WD40/YVTN_repeat-like_dom_sf"/>
</dbReference>
<evidence type="ECO:0000256" key="6">
    <source>
        <dbReference type="PROSITE-ProRule" id="PRU00221"/>
    </source>
</evidence>
<name>A0A1Y2HSN0_9FUNG</name>
<dbReference type="EMBL" id="MCFL01000012">
    <property type="protein sequence ID" value="ORZ37616.1"/>
    <property type="molecule type" value="Genomic_DNA"/>
</dbReference>
<dbReference type="GO" id="GO:0030674">
    <property type="term" value="F:protein-macromolecule adaptor activity"/>
    <property type="evidence" value="ECO:0007669"/>
    <property type="project" value="TreeGrafter"/>
</dbReference>
<feature type="compositionally biased region" description="Low complexity" evidence="7">
    <location>
        <begin position="631"/>
        <end position="649"/>
    </location>
</feature>
<keyword evidence="2 6" id="KW-0853">WD repeat</keyword>
<dbReference type="InterPro" id="IPR051865">
    <property type="entry name" value="WD-repeat_CDT2_adapter"/>
</dbReference>
<evidence type="ECO:0000256" key="1">
    <source>
        <dbReference type="ARBA" id="ARBA00004906"/>
    </source>
</evidence>
<evidence type="ECO:0000256" key="4">
    <source>
        <dbReference type="ARBA" id="ARBA00022786"/>
    </source>
</evidence>
<keyword evidence="3" id="KW-0677">Repeat</keyword>
<evidence type="ECO:0000256" key="5">
    <source>
        <dbReference type="ARBA" id="ARBA00038344"/>
    </source>
</evidence>
<dbReference type="SMART" id="SM00320">
    <property type="entry name" value="WD40"/>
    <property type="match status" value="5"/>
</dbReference>
<dbReference type="STRING" id="765915.A0A1Y2HSN0"/>
<dbReference type="InterPro" id="IPR036322">
    <property type="entry name" value="WD40_repeat_dom_sf"/>
</dbReference>
<dbReference type="GO" id="GO:0043161">
    <property type="term" value="P:proteasome-mediated ubiquitin-dependent protein catabolic process"/>
    <property type="evidence" value="ECO:0007669"/>
    <property type="project" value="TreeGrafter"/>
</dbReference>
<comment type="caution">
    <text evidence="8">The sequence shown here is derived from an EMBL/GenBank/DDBJ whole genome shotgun (WGS) entry which is preliminary data.</text>
</comment>
<dbReference type="InterPro" id="IPR019775">
    <property type="entry name" value="WD40_repeat_CS"/>
</dbReference>
<feature type="repeat" description="WD" evidence="6">
    <location>
        <begin position="118"/>
        <end position="159"/>
    </location>
</feature>
<gene>
    <name evidence="8" type="ORF">BCR44DRAFT_39574</name>
</gene>
<dbReference type="Proteomes" id="UP000193411">
    <property type="component" value="Unassembled WGS sequence"/>
</dbReference>
<dbReference type="Gene3D" id="2.130.10.10">
    <property type="entry name" value="YVTN repeat-like/Quinoprotein amine dehydrogenase"/>
    <property type="match status" value="2"/>
</dbReference>
<comment type="similarity">
    <text evidence="5">Belongs to the WD repeat cdt2 family.</text>
</comment>
<comment type="pathway">
    <text evidence="1">Protein modification; protein ubiquitination.</text>
</comment>
<evidence type="ECO:0000256" key="7">
    <source>
        <dbReference type="SAM" id="MobiDB-lite"/>
    </source>
</evidence>
<dbReference type="PROSITE" id="PS50082">
    <property type="entry name" value="WD_REPEATS_2"/>
    <property type="match status" value="3"/>
</dbReference>
<dbReference type="InterPro" id="IPR001680">
    <property type="entry name" value="WD40_rpt"/>
</dbReference>
<sequence length="671" mass="71081">MILNPPVPCDALGRPLPPSFHARRRDLTTSLPSGTCSHRSTLHLSVAPGLRHRLRNIISAPRAVHACFNQALVPVPTFAADFAPKAIGTRFLAVADEAGTLSVLDTDEPPELMLAARFPAHHNAIFDVQWHPSEPYVATASGDQTAVLWDVERQAALALFSSHSSSVKSIQFNPFDPHMLVTASRDGAVILWDTRCSGVRLGSSSGSSTTNENSEPGTAFGAANVIRNAHAPLMTTNSIKAYSTLAKSSTTISVSSALFVQDRQLASCGAGDGCVRIWDVRKLGSHNAKLRPTPVASSLDVTQTGAVVGPTLSTSSVSRASKSRKFGLSHMTLDRTRNILYTIGMNSRAVALDADSLLPLAVYGSAKFTPSMYTRASLDPTGTYLAVGSTQHNAVIWEVGTPRNWGANVPTGVPAFQLKNGHTAEVSCVTFGKSAVSMRVATCSDDASVRVWKEDDGGEIAHKVREANEEVESGTGDLQYKSWGYLCREATPQVSAEFPWAWDEYLHGPPKDAVPKVTVVEDDASDVGSDTGSSGSGIHPLFMKMRGLTLAGSLSSASSSSSSTPAPGAGEQPAAPSSPGPFPSTLSSVQPPPTPAPRPKKRTLRDYFASQQDSGDDMSAGGDEDADVAFSSGSASGISRRRSQSQPRAPSRPPQHGRKSRRTTTTSNRRS</sequence>
<feature type="repeat" description="WD" evidence="6">
    <location>
        <begin position="419"/>
        <end position="462"/>
    </location>
</feature>
<organism evidence="8 9">
    <name type="scientific">Catenaria anguillulae PL171</name>
    <dbReference type="NCBI Taxonomy" id="765915"/>
    <lineage>
        <taxon>Eukaryota</taxon>
        <taxon>Fungi</taxon>
        <taxon>Fungi incertae sedis</taxon>
        <taxon>Blastocladiomycota</taxon>
        <taxon>Blastocladiomycetes</taxon>
        <taxon>Blastocladiales</taxon>
        <taxon>Catenariaceae</taxon>
        <taxon>Catenaria</taxon>
    </lineage>
</organism>
<protein>
    <submittedName>
        <fullName evidence="8">WD40-repeat-containing domain protein</fullName>
    </submittedName>
</protein>
<dbReference type="PANTHER" id="PTHR22852:SF0">
    <property type="entry name" value="DENTICLELESS PROTEIN HOMOLOG"/>
    <property type="match status" value="1"/>
</dbReference>
<dbReference type="PROSITE" id="PS00678">
    <property type="entry name" value="WD_REPEATS_1"/>
    <property type="match status" value="2"/>
</dbReference>
<evidence type="ECO:0000313" key="9">
    <source>
        <dbReference type="Proteomes" id="UP000193411"/>
    </source>
</evidence>
<accession>A0A1Y2HSN0</accession>
<feature type="compositionally biased region" description="Low complexity" evidence="7">
    <location>
        <begin position="553"/>
        <end position="575"/>
    </location>
</feature>
<feature type="repeat" description="WD" evidence="6">
    <location>
        <begin position="160"/>
        <end position="195"/>
    </location>
</feature>